<sequence length="305" mass="34714">YEGKELCKILIEQYKSQFSDNTMESNEEEISKLLDDFKDGDLVDLDITEKDIVDAIDDLDENSSAGPDDVPAIFLKKTKNTIAKPLKFILRKSLDEGIIPDVFKLAHITPIHKGGSKTKPEQYRPVSLTSHLMKIFERVIKKYVLAHLINNNLLNEKQHGFVPGRSTQSQLLAHYKDIYEALEEGVRVDTVFLDFAKAFDKVDFNILMRKVIKHKIKGKVGHWIKEFLTNRKFKVIVNGEISESEDVLSGVPQGTVLAAILFIIMISDIDENVKACVVRCFADDTRVSKKIQDEEDKSKMQEDLC</sequence>
<dbReference type="InterPro" id="IPR000477">
    <property type="entry name" value="RT_dom"/>
</dbReference>
<proteinExistence type="predicted"/>
<feature type="non-terminal residue" evidence="2">
    <location>
        <position position="305"/>
    </location>
</feature>
<comment type="caution">
    <text evidence="2">The sequence shown here is derived from an EMBL/GenBank/DDBJ whole genome shotgun (WGS) entry which is preliminary data.</text>
</comment>
<dbReference type="SUPFAM" id="SSF56672">
    <property type="entry name" value="DNA/RNA polymerases"/>
    <property type="match status" value="1"/>
</dbReference>
<evidence type="ECO:0000313" key="3">
    <source>
        <dbReference type="Proteomes" id="UP001497623"/>
    </source>
</evidence>
<gene>
    <name evidence="2" type="ORF">MNOR_LOCUS34628</name>
</gene>
<protein>
    <recommendedName>
        <fullName evidence="1">Reverse transcriptase domain-containing protein</fullName>
    </recommendedName>
</protein>
<dbReference type="InterPro" id="IPR043502">
    <property type="entry name" value="DNA/RNA_pol_sf"/>
</dbReference>
<feature type="non-terminal residue" evidence="2">
    <location>
        <position position="1"/>
    </location>
</feature>
<dbReference type="GO" id="GO:0071897">
    <property type="term" value="P:DNA biosynthetic process"/>
    <property type="evidence" value="ECO:0007669"/>
    <property type="project" value="UniProtKB-ARBA"/>
</dbReference>
<organism evidence="2 3">
    <name type="scientific">Meganyctiphanes norvegica</name>
    <name type="common">Northern krill</name>
    <name type="synonym">Thysanopoda norvegica</name>
    <dbReference type="NCBI Taxonomy" id="48144"/>
    <lineage>
        <taxon>Eukaryota</taxon>
        <taxon>Metazoa</taxon>
        <taxon>Ecdysozoa</taxon>
        <taxon>Arthropoda</taxon>
        <taxon>Crustacea</taxon>
        <taxon>Multicrustacea</taxon>
        <taxon>Malacostraca</taxon>
        <taxon>Eumalacostraca</taxon>
        <taxon>Eucarida</taxon>
        <taxon>Euphausiacea</taxon>
        <taxon>Euphausiidae</taxon>
        <taxon>Meganyctiphanes</taxon>
    </lineage>
</organism>
<dbReference type="Pfam" id="PF00078">
    <property type="entry name" value="RVT_1"/>
    <property type="match status" value="1"/>
</dbReference>
<dbReference type="PROSITE" id="PS50878">
    <property type="entry name" value="RT_POL"/>
    <property type="match status" value="1"/>
</dbReference>
<evidence type="ECO:0000313" key="2">
    <source>
        <dbReference type="EMBL" id="CAL4175212.1"/>
    </source>
</evidence>
<keyword evidence="3" id="KW-1185">Reference proteome</keyword>
<dbReference type="EMBL" id="CAXKWB010054033">
    <property type="protein sequence ID" value="CAL4175212.1"/>
    <property type="molecule type" value="Genomic_DNA"/>
</dbReference>
<feature type="domain" description="Reverse transcriptase" evidence="1">
    <location>
        <begin position="92"/>
        <end position="305"/>
    </location>
</feature>
<evidence type="ECO:0000259" key="1">
    <source>
        <dbReference type="PROSITE" id="PS50878"/>
    </source>
</evidence>
<dbReference type="Proteomes" id="UP001497623">
    <property type="component" value="Unassembled WGS sequence"/>
</dbReference>
<accession>A0AAV2SBD3</accession>
<dbReference type="AlphaFoldDB" id="A0AAV2SBD3"/>
<dbReference type="CDD" id="cd01650">
    <property type="entry name" value="RT_nLTR_like"/>
    <property type="match status" value="1"/>
</dbReference>
<dbReference type="PANTHER" id="PTHR19446">
    <property type="entry name" value="REVERSE TRANSCRIPTASES"/>
    <property type="match status" value="1"/>
</dbReference>
<name>A0AAV2SBD3_MEGNR</name>
<reference evidence="2 3" key="1">
    <citation type="submission" date="2024-05" db="EMBL/GenBank/DDBJ databases">
        <authorList>
            <person name="Wallberg A."/>
        </authorList>
    </citation>
    <scope>NUCLEOTIDE SEQUENCE [LARGE SCALE GENOMIC DNA]</scope>
</reference>